<feature type="transmembrane region" description="Helical" evidence="8">
    <location>
        <begin position="336"/>
        <end position="357"/>
    </location>
</feature>
<dbReference type="InterPro" id="IPR007210">
    <property type="entry name" value="ABC_Gly_betaine_transp_sub-bd"/>
</dbReference>
<keyword evidence="11" id="KW-1185">Reference proteome</keyword>
<feature type="transmembrane region" description="Helical" evidence="8">
    <location>
        <begin position="363"/>
        <end position="381"/>
    </location>
</feature>
<proteinExistence type="inferred from homology"/>
<dbReference type="RefSeq" id="WP_023171588.1">
    <property type="nucleotide sequence ID" value="NC_022600.1"/>
</dbReference>
<dbReference type="PROSITE" id="PS50928">
    <property type="entry name" value="ABC_TM1"/>
    <property type="match status" value="1"/>
</dbReference>
<name>U5QFX6_GLOK1</name>
<reference evidence="10 11" key="1">
    <citation type="journal article" date="2013" name="PLoS ONE">
        <title>Cultivation and Complete Genome Sequencing of Gloeobacter kilaueensis sp. nov., from a Lava Cave in Kilauea Caldera, Hawai'i.</title>
        <authorList>
            <person name="Saw J.H."/>
            <person name="Schatz M."/>
            <person name="Brown M.V."/>
            <person name="Kunkel D.D."/>
            <person name="Foster J.S."/>
            <person name="Shick H."/>
            <person name="Christensen S."/>
            <person name="Hou S."/>
            <person name="Wan X."/>
            <person name="Donachie S.P."/>
        </authorList>
    </citation>
    <scope>NUCLEOTIDE SEQUENCE [LARGE SCALE GENOMIC DNA]</scope>
    <source>
        <strain evidence="11">JS</strain>
    </source>
</reference>
<feature type="domain" description="ABC transmembrane type-1" evidence="9">
    <location>
        <begin position="302"/>
        <end position="486"/>
    </location>
</feature>
<dbReference type="eggNOG" id="COG1174">
    <property type="taxonomic scope" value="Bacteria"/>
</dbReference>
<dbReference type="EMBL" id="CP003587">
    <property type="protein sequence ID" value="AGY56575.1"/>
    <property type="molecule type" value="Genomic_DNA"/>
</dbReference>
<comment type="similarity">
    <text evidence="8">Belongs to the binding-protein-dependent transport system permease family.</text>
</comment>
<comment type="similarity">
    <text evidence="7">In the N-terminal section; belongs to the binding-protein-dependent transport system permease family.</text>
</comment>
<evidence type="ECO:0000256" key="5">
    <source>
        <dbReference type="ARBA" id="ARBA00023136"/>
    </source>
</evidence>
<comment type="subcellular location">
    <subcellularLocation>
        <location evidence="8">Cell membrane</location>
        <topology evidence="8">Multi-pass membrane protein</topology>
    </subcellularLocation>
    <subcellularLocation>
        <location evidence="1">Membrane</location>
        <topology evidence="1">Multi-pass membrane protein</topology>
    </subcellularLocation>
</comment>
<protein>
    <submittedName>
        <fullName evidence="10">Choline transporter</fullName>
    </submittedName>
</protein>
<dbReference type="CDD" id="cd06261">
    <property type="entry name" value="TM_PBP2"/>
    <property type="match status" value="1"/>
</dbReference>
<dbReference type="KEGG" id="glj:GKIL_0328"/>
<evidence type="ECO:0000313" key="11">
    <source>
        <dbReference type="Proteomes" id="UP000017396"/>
    </source>
</evidence>
<dbReference type="InterPro" id="IPR000515">
    <property type="entry name" value="MetI-like"/>
</dbReference>
<dbReference type="Gene3D" id="1.10.3720.10">
    <property type="entry name" value="MetI-like"/>
    <property type="match status" value="1"/>
</dbReference>
<feature type="transmembrane region" description="Helical" evidence="8">
    <location>
        <begin position="306"/>
        <end position="329"/>
    </location>
</feature>
<dbReference type="PANTHER" id="PTHR30177:SF4">
    <property type="entry name" value="OSMOPROTECTANT IMPORT PERMEASE PROTEIN OSMW"/>
    <property type="match status" value="1"/>
</dbReference>
<dbReference type="Pfam" id="PF04069">
    <property type="entry name" value="OpuAC"/>
    <property type="match status" value="1"/>
</dbReference>
<evidence type="ECO:0000256" key="6">
    <source>
        <dbReference type="ARBA" id="ARBA00035642"/>
    </source>
</evidence>
<dbReference type="CDD" id="cd13607">
    <property type="entry name" value="PBP2_AfProX_like"/>
    <property type="match status" value="1"/>
</dbReference>
<accession>U5QFX6</accession>
<comment type="similarity">
    <text evidence="6">In the C-terminal section; belongs to the OsmX family.</text>
</comment>
<evidence type="ECO:0000256" key="7">
    <source>
        <dbReference type="ARBA" id="ARBA00035652"/>
    </source>
</evidence>
<keyword evidence="3 8" id="KW-0812">Transmembrane</keyword>
<dbReference type="InterPro" id="IPR035906">
    <property type="entry name" value="MetI-like_sf"/>
</dbReference>
<dbReference type="STRING" id="1183438.GKIL_0328"/>
<dbReference type="Pfam" id="PF00528">
    <property type="entry name" value="BPD_transp_1"/>
    <property type="match status" value="1"/>
</dbReference>
<keyword evidence="5 8" id="KW-0472">Membrane</keyword>
<keyword evidence="2 8" id="KW-0813">Transport</keyword>
<dbReference type="HOGENOM" id="CLU_577198_0_0_3"/>
<dbReference type="GO" id="GO:0031460">
    <property type="term" value="P:glycine betaine transport"/>
    <property type="evidence" value="ECO:0007669"/>
    <property type="project" value="TreeGrafter"/>
</dbReference>
<evidence type="ECO:0000256" key="3">
    <source>
        <dbReference type="ARBA" id="ARBA00022692"/>
    </source>
</evidence>
<dbReference type="SUPFAM" id="SSF161098">
    <property type="entry name" value="MetI-like"/>
    <property type="match status" value="1"/>
</dbReference>
<dbReference type="GO" id="GO:0043190">
    <property type="term" value="C:ATP-binding cassette (ABC) transporter complex"/>
    <property type="evidence" value="ECO:0007669"/>
    <property type="project" value="InterPro"/>
</dbReference>
<dbReference type="FunFam" id="1.10.3720.10:FF:000001">
    <property type="entry name" value="Glycine betaine ABC transporter, permease"/>
    <property type="match status" value="1"/>
</dbReference>
<dbReference type="Gene3D" id="3.40.190.120">
    <property type="entry name" value="Osmoprotection protein (prox), domain 2"/>
    <property type="match status" value="1"/>
</dbReference>
<evidence type="ECO:0000256" key="4">
    <source>
        <dbReference type="ARBA" id="ARBA00022989"/>
    </source>
</evidence>
<dbReference type="Proteomes" id="UP000017396">
    <property type="component" value="Chromosome"/>
</dbReference>
<dbReference type="SUPFAM" id="SSF53850">
    <property type="entry name" value="Periplasmic binding protein-like II"/>
    <property type="match status" value="1"/>
</dbReference>
<evidence type="ECO:0000256" key="1">
    <source>
        <dbReference type="ARBA" id="ARBA00004141"/>
    </source>
</evidence>
<keyword evidence="4 8" id="KW-1133">Transmembrane helix</keyword>
<dbReference type="AlphaFoldDB" id="U5QFX6"/>
<dbReference type="eggNOG" id="COG1732">
    <property type="taxonomic scope" value="Bacteria"/>
</dbReference>
<dbReference type="InterPro" id="IPR041894">
    <property type="entry name" value="PBP2_ProX-like"/>
</dbReference>
<dbReference type="PANTHER" id="PTHR30177">
    <property type="entry name" value="GLYCINE BETAINE/L-PROLINE TRANSPORT SYSTEM PERMEASE PROTEIN PROW"/>
    <property type="match status" value="1"/>
</dbReference>
<evidence type="ECO:0000313" key="10">
    <source>
        <dbReference type="EMBL" id="AGY56575.1"/>
    </source>
</evidence>
<dbReference type="InterPro" id="IPR051204">
    <property type="entry name" value="ABC_transp_perm/SBD"/>
</dbReference>
<evidence type="ECO:0000256" key="2">
    <source>
        <dbReference type="ARBA" id="ARBA00022448"/>
    </source>
</evidence>
<sequence>MRTLRLVWLFLLVLQPLAWAEGPLKVGSKRFTESYILAEIVRAQAEGPGRTQAIHRQGLGNTGILYAALRAGEIDLYPEYTGTIDREILKNTAPASLATLNRQLAPLGLGAAVPFGFDDTYALAMREEQAQKLGIRTLTDLSRHLELQFGLSQEFLNRADGWPGVRRVYGLNAQPRAIEHGLAYEAIATGQIDVIDIYSTDAKIERYHLRVLEDDRHFFPAYGAVLLYRLDLPRRLPAAWAAIGQLEGKISARQMIQMNADAELRGESFAAIASQFLGNGAPDPAATGFIAQLFGPDFGRLTFQHLLLVFVSLLFGVIAGVPIGILAASRPALSQTILAGVGLIQTIPSLALLAFLIPVLQQIGTLPALVALFLYSLLPIVRNTYAGLTDIPPNLRESGMALGLPALARLRLIELPLASRTILAGIKTAAVINVGTATIAAFIGAGGFGERIATGLALNDNATLLSGAIPAAALALVVQFGFDLAEHWIVPAGLRNQ</sequence>
<dbReference type="Gene3D" id="3.40.190.10">
    <property type="entry name" value="Periplasmic binding protein-like II"/>
    <property type="match status" value="1"/>
</dbReference>
<evidence type="ECO:0000256" key="8">
    <source>
        <dbReference type="RuleBase" id="RU363032"/>
    </source>
</evidence>
<gene>
    <name evidence="10" type="primary">glnP</name>
    <name evidence="10" type="ORF">GKIL_0328</name>
</gene>
<evidence type="ECO:0000259" key="9">
    <source>
        <dbReference type="PROSITE" id="PS50928"/>
    </source>
</evidence>
<organism evidence="10 11">
    <name type="scientific">Gloeobacter kilaueensis (strain ATCC BAA-2537 / CCAP 1431/1 / ULC 316 / JS1)</name>
    <dbReference type="NCBI Taxonomy" id="1183438"/>
    <lineage>
        <taxon>Bacteria</taxon>
        <taxon>Bacillati</taxon>
        <taxon>Cyanobacteriota</taxon>
        <taxon>Cyanophyceae</taxon>
        <taxon>Gloeobacterales</taxon>
        <taxon>Gloeobacteraceae</taxon>
        <taxon>Gloeobacter</taxon>
    </lineage>
</organism>
<dbReference type="GO" id="GO:0022857">
    <property type="term" value="F:transmembrane transporter activity"/>
    <property type="evidence" value="ECO:0007669"/>
    <property type="project" value="InterPro"/>
</dbReference>